<dbReference type="InterPro" id="IPR043502">
    <property type="entry name" value="DNA/RNA_pol_sf"/>
</dbReference>
<dbReference type="Pfam" id="PF14111">
    <property type="entry name" value="DUF4283"/>
    <property type="match status" value="1"/>
</dbReference>
<dbReference type="Pfam" id="PF03372">
    <property type="entry name" value="Exo_endo_phos"/>
    <property type="match status" value="1"/>
</dbReference>
<dbReference type="PANTHER" id="PTHR46890:SF48">
    <property type="entry name" value="RNA-DIRECTED DNA POLYMERASE"/>
    <property type="match status" value="1"/>
</dbReference>
<dbReference type="InterPro" id="IPR012337">
    <property type="entry name" value="RNaseH-like_sf"/>
</dbReference>
<accession>A0A2N9IYK9</accession>
<sequence>MESLTNVWANLTLSELEGQKFNLEPDSATPEECILAARFLTHRPINHEAVACTFRPLWRTEMGFRLKDIGDNIVTIYFQDEADLERVISSGPWSYDKSFIILQRTENGVPVSSLSFNSIDLWVQIHGLPPRHLNLATGKQIGQTLGRLIPIVDSENEVSWGDFVRIRVAHNISNPLCRGRKTGLGGGKEVLVSFKYERLANFCYWCGLVTHSDKDCSIWLRSKGTLNLDNQQYGAWMRAQARTPFRRKTVVVDGSLFSHYHSESKASDPPAPPQSDLADGGSSEKNGVNPEDILNMAGISIDPEHVPSNPQKTGNQVDRVRICKKSNIPATHDLCKENLPIYEEPAHPVDPLDTPTCPSHSSKIFRDMSNVDIRPNTKGPTQKGWKRKTKEPISAFDGPKTRLPQKKSGEEEAPPVPMSILAWNCRGLGNPCTVQELFRLVREQDPLALFVVETGLDTARLEVLRCRLKFSSMLVVSRREQGGGLAFFWKQEANIMIKSYSAHHIDTIVNEGMEDSWRFTGFYGVPEIHRRHVSWSLLQHLNQQTDLPWLCMGDFNELLSMEEKQGGSVRSSKQMLESGTIWERLDRGLANIPWINKYPEARIHHLHTSSSDHFPICLKHGTPMFQVQDKIRNCRQELRKWSKSTFGSITKALKTKTAQLKEAEAASMRGMNHDMVPVLKKEVQNLLSQEERLWRQWAHTGWLKGGDRNTWFFHQQASQRRRRNFISELQDDQGTAHSGDEAVGSLFLDYFTNLFQTSTPTDFSTVLHGIEPVITTEMNSQLTRPFMRQEVDNAIKQMGPLKALGPNGMSPIFYQTFWDSIGIDVSFAVLSCLNSGNILKSINHTYITLIPKKQNPTKVTDFRPISLCNVIYKILSKILTNRLKTILPKIISETQSAFVPGRLITDNILVAFETLHHMKTRHTGKDGFMALKLDMSKAYDRVEWEFLKHVMLKMGFSTQWVSLMMECISSVSYSIMVNGSPQGLLKPTRGFRQGDPLSPYLFLFCAEGLHGLLKQAANDVVIRGISLSQGGPRLTHLFFADDSLLFCRAKRDECETLLHILAQYEAVSGQQINRDKTTLFFSKSTPIHIQTDLLQLLGAPAVKEYEKHLGLPSFVGRSHRESFTQIKERVWQRLQGWKQKLLSQAGREVLIKAVVQAIPAYSMSCFKLPVTLCQEIEVWRLIHNDQSLFCKVFKARFFPHGSILDDDVKINGSYAWKSIIQARSIIQKGALWRIGSGNKAKIWGDNWVPGLTSGHITSERHYFPENAKVANLIDQVSNTWKRPLIQHLFNPIEAQKILGLPLSNHANPNKLYWPHTASSTFSVRSAYHLQICSEYLFDAQQSQTTMDSTIWRFIWGLNTPPKIRHFLWRACTKSLPTRKNLYQRHIPIDPLCSECSQSEEDALHALWGCQVAVNLWAKNTSFQSLQGSSFTSFTDLLVRVSNTMDEKLQFDFCCSGLAPLVSIIYLIMLDLHAVQLTQLLPAGFLHKLGPGKGYALAALSQKFPIPHVPVVIEAMAARVAVQLALDLKLDRVSFEGDSTQVITALQSSESNYSSYGHLVAETQNKILSLQSFTFEHVLRSANSVAHVLAKKAISIESSYLWLSSMPHDVISCLQADLAH</sequence>
<dbReference type="Gene3D" id="3.30.420.10">
    <property type="entry name" value="Ribonuclease H-like superfamily/Ribonuclease H"/>
    <property type="match status" value="1"/>
</dbReference>
<dbReference type="Gene3D" id="3.60.10.10">
    <property type="entry name" value="Endonuclease/exonuclease/phosphatase"/>
    <property type="match status" value="1"/>
</dbReference>
<dbReference type="EMBL" id="OIVN01006281">
    <property type="protein sequence ID" value="SPD29668.1"/>
    <property type="molecule type" value="Genomic_DNA"/>
</dbReference>
<dbReference type="InterPro" id="IPR036691">
    <property type="entry name" value="Endo/exonu/phosph_ase_sf"/>
</dbReference>
<proteinExistence type="predicted"/>
<dbReference type="SUPFAM" id="SSF53098">
    <property type="entry name" value="Ribonuclease H-like"/>
    <property type="match status" value="1"/>
</dbReference>
<feature type="region of interest" description="Disordered" evidence="1">
    <location>
        <begin position="371"/>
        <end position="414"/>
    </location>
</feature>
<dbReference type="Pfam" id="PF00078">
    <property type="entry name" value="RVT_1"/>
    <property type="match status" value="1"/>
</dbReference>
<dbReference type="CDD" id="cd01650">
    <property type="entry name" value="RT_nLTR_like"/>
    <property type="match status" value="1"/>
</dbReference>
<dbReference type="Pfam" id="PF14392">
    <property type="entry name" value="zf-CCHC_4"/>
    <property type="match status" value="1"/>
</dbReference>
<dbReference type="SUPFAM" id="SSF56219">
    <property type="entry name" value="DNase I-like"/>
    <property type="match status" value="1"/>
</dbReference>
<dbReference type="InterPro" id="IPR002156">
    <property type="entry name" value="RNaseH_domain"/>
</dbReference>
<dbReference type="SUPFAM" id="SSF56672">
    <property type="entry name" value="DNA/RNA polymerases"/>
    <property type="match status" value="1"/>
</dbReference>
<evidence type="ECO:0000313" key="3">
    <source>
        <dbReference type="EMBL" id="SPD29668.1"/>
    </source>
</evidence>
<reference evidence="3" key="1">
    <citation type="submission" date="2018-02" db="EMBL/GenBank/DDBJ databases">
        <authorList>
            <person name="Cohen D.B."/>
            <person name="Kent A.D."/>
        </authorList>
    </citation>
    <scope>NUCLEOTIDE SEQUENCE</scope>
</reference>
<dbReference type="CDD" id="cd06222">
    <property type="entry name" value="RNase_H_like"/>
    <property type="match status" value="1"/>
</dbReference>
<dbReference type="InterPro" id="IPR000477">
    <property type="entry name" value="RT_dom"/>
</dbReference>
<dbReference type="PROSITE" id="PS50878">
    <property type="entry name" value="RT_POL"/>
    <property type="match status" value="1"/>
</dbReference>
<dbReference type="InterPro" id="IPR005135">
    <property type="entry name" value="Endo/exonuclease/phosphatase"/>
</dbReference>
<dbReference type="InterPro" id="IPR025558">
    <property type="entry name" value="DUF4283"/>
</dbReference>
<dbReference type="InterPro" id="IPR052343">
    <property type="entry name" value="Retrotransposon-Effector_Assoc"/>
</dbReference>
<dbReference type="Pfam" id="PF13456">
    <property type="entry name" value="RVT_3"/>
    <property type="match status" value="1"/>
</dbReference>
<dbReference type="InterPro" id="IPR036397">
    <property type="entry name" value="RNaseH_sf"/>
</dbReference>
<dbReference type="InterPro" id="IPR044730">
    <property type="entry name" value="RNase_H-like_dom_plant"/>
</dbReference>
<gene>
    <name evidence="3" type="ORF">FSB_LOCUS57550</name>
</gene>
<feature type="domain" description="Reverse transcriptase" evidence="2">
    <location>
        <begin position="831"/>
        <end position="1101"/>
    </location>
</feature>
<evidence type="ECO:0000259" key="2">
    <source>
        <dbReference type="PROSITE" id="PS50878"/>
    </source>
</evidence>
<protein>
    <recommendedName>
        <fullName evidence="2">Reverse transcriptase domain-containing protein</fullName>
    </recommendedName>
</protein>
<dbReference type="Pfam" id="PF13966">
    <property type="entry name" value="zf-RVT"/>
    <property type="match status" value="1"/>
</dbReference>
<evidence type="ECO:0000256" key="1">
    <source>
        <dbReference type="SAM" id="MobiDB-lite"/>
    </source>
</evidence>
<dbReference type="InterPro" id="IPR026960">
    <property type="entry name" value="RVT-Znf"/>
</dbReference>
<dbReference type="PANTHER" id="PTHR46890">
    <property type="entry name" value="NON-LTR RETROLELEMENT REVERSE TRANSCRIPTASE-LIKE PROTEIN-RELATED"/>
    <property type="match status" value="1"/>
</dbReference>
<dbReference type="GO" id="GO:0003676">
    <property type="term" value="F:nucleic acid binding"/>
    <property type="evidence" value="ECO:0007669"/>
    <property type="project" value="InterPro"/>
</dbReference>
<name>A0A2N9IYK9_FAGSY</name>
<organism evidence="3">
    <name type="scientific">Fagus sylvatica</name>
    <name type="common">Beechnut</name>
    <dbReference type="NCBI Taxonomy" id="28930"/>
    <lineage>
        <taxon>Eukaryota</taxon>
        <taxon>Viridiplantae</taxon>
        <taxon>Streptophyta</taxon>
        <taxon>Embryophyta</taxon>
        <taxon>Tracheophyta</taxon>
        <taxon>Spermatophyta</taxon>
        <taxon>Magnoliopsida</taxon>
        <taxon>eudicotyledons</taxon>
        <taxon>Gunneridae</taxon>
        <taxon>Pentapetalae</taxon>
        <taxon>rosids</taxon>
        <taxon>fabids</taxon>
        <taxon>Fagales</taxon>
        <taxon>Fagaceae</taxon>
        <taxon>Fagus</taxon>
    </lineage>
</organism>
<dbReference type="GO" id="GO:0004523">
    <property type="term" value="F:RNA-DNA hybrid ribonuclease activity"/>
    <property type="evidence" value="ECO:0007669"/>
    <property type="project" value="InterPro"/>
</dbReference>
<dbReference type="InterPro" id="IPR025836">
    <property type="entry name" value="Zn_knuckle_CX2CX4HX4C"/>
</dbReference>
<feature type="region of interest" description="Disordered" evidence="1">
    <location>
        <begin position="261"/>
        <end position="291"/>
    </location>
</feature>